<dbReference type="Proteomes" id="UP000037043">
    <property type="component" value="Unassembled WGS sequence"/>
</dbReference>
<comment type="caution">
    <text evidence="2">The sequence shown here is derived from an EMBL/GenBank/DDBJ whole genome shotgun (WGS) entry which is preliminary data.</text>
</comment>
<evidence type="ECO:0000313" key="3">
    <source>
        <dbReference type="Proteomes" id="UP000037043"/>
    </source>
</evidence>
<reference evidence="3" key="1">
    <citation type="submission" date="2015-08" db="EMBL/GenBank/DDBJ databases">
        <title>Genome sequence of the strict anaerobe Clostridium homopropionicum LuHBu1 (DSM 5847T).</title>
        <authorList>
            <person name="Poehlein A."/>
            <person name="Beck M."/>
            <person name="Schiel-Bengelsdorf B."/>
            <person name="Bengelsdorf F.R."/>
            <person name="Daniel R."/>
            <person name="Duerre P."/>
        </authorList>
    </citation>
    <scope>NUCLEOTIDE SEQUENCE [LARGE SCALE GENOMIC DNA]</scope>
    <source>
        <strain evidence="3">DSM 5847</strain>
    </source>
</reference>
<proteinExistence type="predicted"/>
<dbReference type="InterPro" id="IPR009501">
    <property type="entry name" value="UCP020269"/>
</dbReference>
<accession>A0A0L6ZEH1</accession>
<feature type="domain" description="LUD" evidence="1">
    <location>
        <begin position="31"/>
        <end position="224"/>
    </location>
</feature>
<protein>
    <recommendedName>
        <fullName evidence="1">LUD domain-containing protein</fullName>
    </recommendedName>
</protein>
<dbReference type="PANTHER" id="PTHR36179:SF2">
    <property type="entry name" value="LUD DOMAIN-CONTAINING PROTEIN"/>
    <property type="match status" value="1"/>
</dbReference>
<organism evidence="2 3">
    <name type="scientific">Clostridium homopropionicum DSM 5847</name>
    <dbReference type="NCBI Taxonomy" id="1121318"/>
    <lineage>
        <taxon>Bacteria</taxon>
        <taxon>Bacillati</taxon>
        <taxon>Bacillota</taxon>
        <taxon>Clostridia</taxon>
        <taxon>Eubacteriales</taxon>
        <taxon>Clostridiaceae</taxon>
        <taxon>Clostridium</taxon>
    </lineage>
</organism>
<sequence>MSLNKYVLRLILYEGGSIMNIEKWHKYTLGEKVVEALKKNWFNAVYLENKEEAVKYILENIKEGDKVGFGGSATIKELGIAEEAKKLGAIVLDHGMPNLTAEEKMEIRRAQLTSDLFLCSSNAITLNGELVNVDGAGNRVAAMTFGPKKVIVAVGINKICIDEKAALERIKMIAAPMNSKRLGLSTPCAQTGVCMDCKNESRICRSYNVLKKKPMATDLTVLVIGENIGY</sequence>
<dbReference type="STRING" id="36844.SAMN04488501_105171"/>
<name>A0A0L6ZEH1_9CLOT</name>
<dbReference type="InterPro" id="IPR003741">
    <property type="entry name" value="LUD_dom"/>
</dbReference>
<dbReference type="PIRSF" id="PIRSF020269">
    <property type="entry name" value="DUF1121"/>
    <property type="match status" value="1"/>
</dbReference>
<evidence type="ECO:0000259" key="1">
    <source>
        <dbReference type="Pfam" id="PF02589"/>
    </source>
</evidence>
<dbReference type="AlphaFoldDB" id="A0A0L6ZEH1"/>
<dbReference type="Pfam" id="PF02589">
    <property type="entry name" value="LUD_dom"/>
    <property type="match status" value="1"/>
</dbReference>
<dbReference type="PANTHER" id="PTHR36179">
    <property type="entry name" value="LUD_DOM DOMAIN-CONTAINING PROTEIN"/>
    <property type="match status" value="1"/>
</dbReference>
<dbReference type="PATRIC" id="fig|1121318.3.peg.54"/>
<gene>
    <name evidence="2" type="ORF">CLHOM_00550</name>
</gene>
<evidence type="ECO:0000313" key="2">
    <source>
        <dbReference type="EMBL" id="KOA21384.1"/>
    </source>
</evidence>
<keyword evidence="3" id="KW-1185">Reference proteome</keyword>
<dbReference type="EMBL" id="LHUR01000005">
    <property type="protein sequence ID" value="KOA21384.1"/>
    <property type="molecule type" value="Genomic_DNA"/>
</dbReference>